<feature type="transmembrane region" description="Helical" evidence="8">
    <location>
        <begin position="130"/>
        <end position="151"/>
    </location>
</feature>
<evidence type="ECO:0000256" key="4">
    <source>
        <dbReference type="ARBA" id="ARBA00022692"/>
    </source>
</evidence>
<keyword evidence="6" id="KW-0443">Lipid metabolism</keyword>
<comment type="subcellular location">
    <subcellularLocation>
        <location evidence="1">Membrane</location>
        <topology evidence="1">Multi-pass membrane protein</topology>
    </subcellularLocation>
</comment>
<evidence type="ECO:0000256" key="2">
    <source>
        <dbReference type="ARBA" id="ARBA00022516"/>
    </source>
</evidence>
<proteinExistence type="predicted"/>
<dbReference type="GO" id="GO:0005789">
    <property type="term" value="C:endoplasmic reticulum membrane"/>
    <property type="evidence" value="ECO:0007669"/>
    <property type="project" value="TreeGrafter"/>
</dbReference>
<accession>A0A6C0HE18</accession>
<protein>
    <recommendedName>
        <fullName evidence="10">Very-long-chain 3-oxoacyl-CoA synthase</fullName>
    </recommendedName>
</protein>
<keyword evidence="4 8" id="KW-0812">Transmembrane</keyword>
<dbReference type="Pfam" id="PF01151">
    <property type="entry name" value="ELO"/>
    <property type="match status" value="1"/>
</dbReference>
<evidence type="ECO:0000256" key="6">
    <source>
        <dbReference type="ARBA" id="ARBA00023098"/>
    </source>
</evidence>
<dbReference type="AlphaFoldDB" id="A0A6C0HE18"/>
<evidence type="ECO:0000313" key="9">
    <source>
        <dbReference type="EMBL" id="QHT78385.1"/>
    </source>
</evidence>
<dbReference type="GO" id="GO:0042761">
    <property type="term" value="P:very long-chain fatty acid biosynthetic process"/>
    <property type="evidence" value="ECO:0007669"/>
    <property type="project" value="TreeGrafter"/>
</dbReference>
<dbReference type="GO" id="GO:0009922">
    <property type="term" value="F:fatty acid elongase activity"/>
    <property type="evidence" value="ECO:0007669"/>
    <property type="project" value="InterPro"/>
</dbReference>
<dbReference type="GO" id="GO:0034626">
    <property type="term" value="P:fatty acid elongation, polyunsaturated fatty acid"/>
    <property type="evidence" value="ECO:0007669"/>
    <property type="project" value="TreeGrafter"/>
</dbReference>
<evidence type="ECO:0000256" key="1">
    <source>
        <dbReference type="ARBA" id="ARBA00004141"/>
    </source>
</evidence>
<dbReference type="InterPro" id="IPR002076">
    <property type="entry name" value="ELO_fam"/>
</dbReference>
<dbReference type="GO" id="GO:0030148">
    <property type="term" value="P:sphingolipid biosynthetic process"/>
    <property type="evidence" value="ECO:0007669"/>
    <property type="project" value="TreeGrafter"/>
</dbReference>
<feature type="transmembrane region" description="Helical" evidence="8">
    <location>
        <begin position="163"/>
        <end position="185"/>
    </location>
</feature>
<keyword evidence="5 8" id="KW-1133">Transmembrane helix</keyword>
<evidence type="ECO:0000256" key="7">
    <source>
        <dbReference type="ARBA" id="ARBA00023136"/>
    </source>
</evidence>
<keyword evidence="2" id="KW-0444">Lipid biosynthesis</keyword>
<dbReference type="PANTHER" id="PTHR11157:SF169">
    <property type="entry name" value="ELONGATION OF FATTY ACIDS PROTEIN"/>
    <property type="match status" value="1"/>
</dbReference>
<name>A0A6C0HE18_9ZZZZ</name>
<evidence type="ECO:0000256" key="3">
    <source>
        <dbReference type="ARBA" id="ARBA00022679"/>
    </source>
</evidence>
<reference evidence="9" key="1">
    <citation type="journal article" date="2020" name="Nature">
        <title>Giant virus diversity and host interactions through global metagenomics.</title>
        <authorList>
            <person name="Schulz F."/>
            <person name="Roux S."/>
            <person name="Paez-Espino D."/>
            <person name="Jungbluth S."/>
            <person name="Walsh D.A."/>
            <person name="Denef V.J."/>
            <person name="McMahon K.D."/>
            <person name="Konstantinidis K.T."/>
            <person name="Eloe-Fadrosh E.A."/>
            <person name="Kyrpides N.C."/>
            <person name="Woyke T."/>
        </authorList>
    </citation>
    <scope>NUCLEOTIDE SEQUENCE</scope>
    <source>
        <strain evidence="9">GVMAG-M-3300023179-91</strain>
    </source>
</reference>
<evidence type="ECO:0000256" key="8">
    <source>
        <dbReference type="SAM" id="Phobius"/>
    </source>
</evidence>
<dbReference type="GO" id="GO:0019367">
    <property type="term" value="P:fatty acid elongation, saturated fatty acid"/>
    <property type="evidence" value="ECO:0007669"/>
    <property type="project" value="TreeGrafter"/>
</dbReference>
<evidence type="ECO:0008006" key="10">
    <source>
        <dbReference type="Google" id="ProtNLM"/>
    </source>
</evidence>
<evidence type="ECO:0000256" key="5">
    <source>
        <dbReference type="ARBA" id="ARBA00022989"/>
    </source>
</evidence>
<dbReference type="GO" id="GO:0034625">
    <property type="term" value="P:fatty acid elongation, monounsaturated fatty acid"/>
    <property type="evidence" value="ECO:0007669"/>
    <property type="project" value="TreeGrafter"/>
</dbReference>
<dbReference type="PANTHER" id="PTHR11157">
    <property type="entry name" value="FATTY ACID ACYL TRANSFERASE-RELATED"/>
    <property type="match status" value="1"/>
</dbReference>
<sequence>MVTYQHIFPIIGTFFYLNWPKNIRINPILLFYASVLHNLGLAFFSGYTFLSLCRLLYNDGNTVGHMIYLNDTYVTKYDNLIFWFYISKYYEYFDTILLYMQNKKPIFLQKFHHIGAVICWHLCYYYKVDAIIIGTILNSGVHTVMYTYYYFTLFKIKFTALKPFITTGQIIQLVVGNVYSAIYYYPPIETWWNYSIILFFDVYICVLVYLFLEFYFYSYIQKAERIKKN</sequence>
<organism evidence="9">
    <name type="scientific">viral metagenome</name>
    <dbReference type="NCBI Taxonomy" id="1070528"/>
    <lineage>
        <taxon>unclassified sequences</taxon>
        <taxon>metagenomes</taxon>
        <taxon>organismal metagenomes</taxon>
    </lineage>
</organism>
<keyword evidence="7 8" id="KW-0472">Membrane</keyword>
<feature type="transmembrane region" description="Helical" evidence="8">
    <location>
        <begin position="29"/>
        <end position="50"/>
    </location>
</feature>
<feature type="transmembrane region" description="Helical" evidence="8">
    <location>
        <begin position="191"/>
        <end position="217"/>
    </location>
</feature>
<dbReference type="EMBL" id="MN739931">
    <property type="protein sequence ID" value="QHT78385.1"/>
    <property type="molecule type" value="Genomic_DNA"/>
</dbReference>
<keyword evidence="3" id="KW-0808">Transferase</keyword>